<organism evidence="1 2">
    <name type="scientific">Leptospira stimsonii</name>
    <dbReference type="NCBI Taxonomy" id="2202203"/>
    <lineage>
        <taxon>Bacteria</taxon>
        <taxon>Pseudomonadati</taxon>
        <taxon>Spirochaetota</taxon>
        <taxon>Spirochaetia</taxon>
        <taxon>Leptospirales</taxon>
        <taxon>Leptospiraceae</taxon>
        <taxon>Leptospira</taxon>
    </lineage>
</organism>
<reference evidence="2" key="1">
    <citation type="submission" date="2018-05" db="EMBL/GenBank/DDBJ databases">
        <title>Leptospira yasudae sp. nov. and Leptospira stimsonii sp. nov., two pathogenic species of the genus Leptospira isolated from environmental sources.</title>
        <authorList>
            <person name="Casanovas-Massana A."/>
            <person name="Hamond C."/>
            <person name="Santos L.A."/>
            <person name="Hacker K.P."/>
            <person name="Balassiano I."/>
            <person name="Medeiros M.A."/>
            <person name="Reis M.G."/>
            <person name="Ko A.I."/>
            <person name="Wunder E.A."/>
        </authorList>
    </citation>
    <scope>NUCLEOTIDE SEQUENCE [LARGE SCALE GENOMIC DNA]</scope>
    <source>
        <strain evidence="2">AMB6-RJ</strain>
    </source>
</reference>
<accession>A0A8B6RYD8</accession>
<comment type="caution">
    <text evidence="1">The sequence shown here is derived from an EMBL/GenBank/DDBJ whole genome shotgun (WGS) entry which is preliminary data.</text>
</comment>
<evidence type="ECO:0000313" key="2">
    <source>
        <dbReference type="Proteomes" id="UP000266669"/>
    </source>
</evidence>
<gene>
    <name evidence="1" type="ORF">DLM78_09100</name>
</gene>
<proteinExistence type="predicted"/>
<dbReference type="Proteomes" id="UP000266669">
    <property type="component" value="Unassembled WGS sequence"/>
</dbReference>
<dbReference type="EMBL" id="QHCS01000002">
    <property type="protein sequence ID" value="RHX86029.1"/>
    <property type="molecule type" value="Genomic_DNA"/>
</dbReference>
<sequence>MGNHSKIRILRVSSYKLSLRENSVRMQTGSCRKTCEFPHFRKSLFQEFMGNHSKTRILRVSSHILNLKETPDILEYSKIQILL</sequence>
<protein>
    <submittedName>
        <fullName evidence="1">Uncharacterized protein</fullName>
    </submittedName>
</protein>
<evidence type="ECO:0000313" key="1">
    <source>
        <dbReference type="EMBL" id="RHX86029.1"/>
    </source>
</evidence>
<dbReference type="AlphaFoldDB" id="A0A8B6RYD8"/>
<name>A0A8B6RYD8_9LEPT</name>